<reference evidence="2" key="1">
    <citation type="submission" date="2014-12" db="EMBL/GenBank/DDBJ databases">
        <title>Insight into the proteome of Arion vulgaris.</title>
        <authorList>
            <person name="Aradska J."/>
            <person name="Bulat T."/>
            <person name="Smidak R."/>
            <person name="Sarate P."/>
            <person name="Gangsoo J."/>
            <person name="Sialana F."/>
            <person name="Bilban M."/>
            <person name="Lubec G."/>
        </authorList>
    </citation>
    <scope>NUCLEOTIDE SEQUENCE</scope>
    <source>
        <tissue evidence="2">Skin</tissue>
    </source>
</reference>
<evidence type="ECO:0000256" key="1">
    <source>
        <dbReference type="SAM" id="MobiDB-lite"/>
    </source>
</evidence>
<feature type="non-terminal residue" evidence="2">
    <location>
        <position position="177"/>
    </location>
</feature>
<organism evidence="2">
    <name type="scientific">Arion vulgaris</name>
    <dbReference type="NCBI Taxonomy" id="1028688"/>
    <lineage>
        <taxon>Eukaryota</taxon>
        <taxon>Metazoa</taxon>
        <taxon>Spiralia</taxon>
        <taxon>Lophotrochozoa</taxon>
        <taxon>Mollusca</taxon>
        <taxon>Gastropoda</taxon>
        <taxon>Heterobranchia</taxon>
        <taxon>Euthyneura</taxon>
        <taxon>Panpulmonata</taxon>
        <taxon>Eupulmonata</taxon>
        <taxon>Stylommatophora</taxon>
        <taxon>Helicina</taxon>
        <taxon>Arionoidea</taxon>
        <taxon>Arionidae</taxon>
        <taxon>Arion</taxon>
    </lineage>
</organism>
<evidence type="ECO:0000313" key="2">
    <source>
        <dbReference type="EMBL" id="CEK49919.1"/>
    </source>
</evidence>
<gene>
    <name evidence="2" type="primary">ORF9293</name>
</gene>
<feature type="non-terminal residue" evidence="2">
    <location>
        <position position="1"/>
    </location>
</feature>
<dbReference type="AlphaFoldDB" id="A0A0B6Y1B9"/>
<protein>
    <submittedName>
        <fullName evidence="2">Uncharacterized protein</fullName>
    </submittedName>
</protein>
<dbReference type="EMBL" id="HACG01003054">
    <property type="protein sequence ID" value="CEK49919.1"/>
    <property type="molecule type" value="Transcribed_RNA"/>
</dbReference>
<accession>A0A0B6Y1B9</accession>
<proteinExistence type="predicted"/>
<feature type="compositionally biased region" description="Polar residues" evidence="1">
    <location>
        <begin position="42"/>
        <end position="51"/>
    </location>
</feature>
<name>A0A0B6Y1B9_9EUPU</name>
<feature type="region of interest" description="Disordered" evidence="1">
    <location>
        <begin position="1"/>
        <end position="51"/>
    </location>
</feature>
<sequence>SSDSRNYLSKLFGQKKSEQSTMSTGSSAKPFLSIEQRRSDTDNCTSQKSSNLPSSLNGYVYNPNYSINGNDNTKALFLSNNHDEVAKIPESMQTAMDNSYEIVGDMTMDLPECNGCSYADSKYVLENCTDSKQVDEGQYPYLTSSAGSYRGKLDIPCNNVHVDNLSLSSGSSTPSLC</sequence>